<evidence type="ECO:0000256" key="1">
    <source>
        <dbReference type="ARBA" id="ARBA00022801"/>
    </source>
</evidence>
<dbReference type="PANTHER" id="PTHR43519:SF1">
    <property type="entry name" value="ATP-DEPENDENT RNA HELICASE HRPB"/>
    <property type="match status" value="1"/>
</dbReference>
<evidence type="ECO:0000313" key="5">
    <source>
        <dbReference type="Proteomes" id="UP001190700"/>
    </source>
</evidence>
<dbReference type="GO" id="GO:0004386">
    <property type="term" value="F:helicase activity"/>
    <property type="evidence" value="ECO:0007669"/>
    <property type="project" value="UniProtKB-KW"/>
</dbReference>
<dbReference type="PROSITE" id="PS51192">
    <property type="entry name" value="HELICASE_ATP_BIND_1"/>
    <property type="match status" value="1"/>
</dbReference>
<dbReference type="InterPro" id="IPR011545">
    <property type="entry name" value="DEAD/DEAH_box_helicase_dom"/>
</dbReference>
<accession>A0AAE0KQQ1</accession>
<dbReference type="GO" id="GO:0005524">
    <property type="term" value="F:ATP binding"/>
    <property type="evidence" value="ECO:0007669"/>
    <property type="project" value="InterPro"/>
</dbReference>
<dbReference type="InterPro" id="IPR014001">
    <property type="entry name" value="Helicase_ATP-bd"/>
</dbReference>
<sequence length="266" mass="29162">MTARGDLSSVHSVLRGRISLGHGSAYKDKRATVPKPRKVKASFSLGVKFPARALINVRFLRRRRSGGNPVPSSQSFRSVRRCTCALDSGLATRVEKQISGMPIGEVVSDMLASLESHSNLVIEAPPGAGKTTCLPLALLFNATWLGSHQRILVLEPRRLAARAAAQRMASMLGEPVGRTVGYSVRMDSKVSRDTRIEVVTDGILLRRLQVARLTVLLNSMRPTGGKSKHGETEGDVGIQRWVFRKSERKLSFSKDIAVCSLKRHEL</sequence>
<evidence type="ECO:0000259" key="3">
    <source>
        <dbReference type="PROSITE" id="PS51192"/>
    </source>
</evidence>
<keyword evidence="2" id="KW-0347">Helicase</keyword>
<comment type="caution">
    <text evidence="4">The sequence shown here is derived from an EMBL/GenBank/DDBJ whole genome shotgun (WGS) entry which is preliminary data.</text>
</comment>
<gene>
    <name evidence="4" type="ORF">CYMTET_33682</name>
</gene>
<keyword evidence="2" id="KW-0547">Nucleotide-binding</keyword>
<dbReference type="Proteomes" id="UP001190700">
    <property type="component" value="Unassembled WGS sequence"/>
</dbReference>
<organism evidence="4 5">
    <name type="scientific">Cymbomonas tetramitiformis</name>
    <dbReference type="NCBI Taxonomy" id="36881"/>
    <lineage>
        <taxon>Eukaryota</taxon>
        <taxon>Viridiplantae</taxon>
        <taxon>Chlorophyta</taxon>
        <taxon>Pyramimonadophyceae</taxon>
        <taxon>Pyramimonadales</taxon>
        <taxon>Pyramimonadaceae</taxon>
        <taxon>Cymbomonas</taxon>
    </lineage>
</organism>
<dbReference type="EMBL" id="LGRX02020836">
    <property type="protein sequence ID" value="KAK3257222.1"/>
    <property type="molecule type" value="Genomic_DNA"/>
</dbReference>
<keyword evidence="1" id="KW-0378">Hydrolase</keyword>
<dbReference type="GO" id="GO:0003676">
    <property type="term" value="F:nucleic acid binding"/>
    <property type="evidence" value="ECO:0007669"/>
    <property type="project" value="InterPro"/>
</dbReference>
<evidence type="ECO:0000256" key="2">
    <source>
        <dbReference type="ARBA" id="ARBA00022806"/>
    </source>
</evidence>
<evidence type="ECO:0000313" key="4">
    <source>
        <dbReference type="EMBL" id="KAK3257222.1"/>
    </source>
</evidence>
<dbReference type="Gene3D" id="3.40.50.300">
    <property type="entry name" value="P-loop containing nucleotide triphosphate hydrolases"/>
    <property type="match status" value="1"/>
</dbReference>
<dbReference type="PANTHER" id="PTHR43519">
    <property type="entry name" value="ATP-DEPENDENT RNA HELICASE HRPB"/>
    <property type="match status" value="1"/>
</dbReference>
<name>A0AAE0KQQ1_9CHLO</name>
<reference evidence="4 5" key="1">
    <citation type="journal article" date="2015" name="Genome Biol. Evol.">
        <title>Comparative Genomics of a Bacterivorous Green Alga Reveals Evolutionary Causalities and Consequences of Phago-Mixotrophic Mode of Nutrition.</title>
        <authorList>
            <person name="Burns J.A."/>
            <person name="Paasch A."/>
            <person name="Narechania A."/>
            <person name="Kim E."/>
        </authorList>
    </citation>
    <scope>NUCLEOTIDE SEQUENCE [LARGE SCALE GENOMIC DNA]</scope>
    <source>
        <strain evidence="4 5">PLY_AMNH</strain>
    </source>
</reference>
<dbReference type="AlphaFoldDB" id="A0AAE0KQQ1"/>
<protein>
    <recommendedName>
        <fullName evidence="3">Helicase ATP-binding domain-containing protein</fullName>
    </recommendedName>
</protein>
<dbReference type="InterPro" id="IPR027417">
    <property type="entry name" value="P-loop_NTPase"/>
</dbReference>
<dbReference type="SUPFAM" id="SSF52540">
    <property type="entry name" value="P-loop containing nucleoside triphosphate hydrolases"/>
    <property type="match status" value="1"/>
</dbReference>
<dbReference type="GO" id="GO:0016787">
    <property type="term" value="F:hydrolase activity"/>
    <property type="evidence" value="ECO:0007669"/>
    <property type="project" value="UniProtKB-KW"/>
</dbReference>
<dbReference type="Pfam" id="PF00270">
    <property type="entry name" value="DEAD"/>
    <property type="match status" value="1"/>
</dbReference>
<proteinExistence type="predicted"/>
<keyword evidence="5" id="KW-1185">Reference proteome</keyword>
<keyword evidence="2" id="KW-0067">ATP-binding</keyword>
<feature type="domain" description="Helicase ATP-binding" evidence="3">
    <location>
        <begin position="111"/>
        <end position="216"/>
    </location>
</feature>